<sequence length="85" mass="9029">MAIKVSAVTVIDDSRNGTLNSLNIDGTSRLKLPVGNISQRPGTPTQGDLRYNSEVGSIEVYSGTTWILLAAIADDALTFALMGLY</sequence>
<reference evidence="1" key="1">
    <citation type="submission" date="2020-05" db="EMBL/GenBank/DDBJ databases">
        <authorList>
            <person name="Chiriac C."/>
            <person name="Salcher M."/>
            <person name="Ghai R."/>
            <person name="Kavagutti S V."/>
        </authorList>
    </citation>
    <scope>NUCLEOTIDE SEQUENCE</scope>
</reference>
<proteinExistence type="predicted"/>
<evidence type="ECO:0000313" key="1">
    <source>
        <dbReference type="EMBL" id="CAB5221569.1"/>
    </source>
</evidence>
<accession>A0A6J7WTY9</accession>
<name>A0A6J7WTY9_9CAUD</name>
<dbReference type="EMBL" id="LR798293">
    <property type="protein sequence ID" value="CAB5221569.1"/>
    <property type="molecule type" value="Genomic_DNA"/>
</dbReference>
<organism evidence="1">
    <name type="scientific">uncultured Caudovirales phage</name>
    <dbReference type="NCBI Taxonomy" id="2100421"/>
    <lineage>
        <taxon>Viruses</taxon>
        <taxon>Duplodnaviria</taxon>
        <taxon>Heunggongvirae</taxon>
        <taxon>Uroviricota</taxon>
        <taxon>Caudoviricetes</taxon>
        <taxon>Peduoviridae</taxon>
        <taxon>Maltschvirus</taxon>
        <taxon>Maltschvirus maltsch</taxon>
    </lineage>
</organism>
<gene>
    <name evidence="1" type="ORF">UFOVP240_198</name>
</gene>
<protein>
    <submittedName>
        <fullName evidence="1">Uncharacterized protein</fullName>
    </submittedName>
</protein>